<dbReference type="SUPFAM" id="SSF54197">
    <property type="entry name" value="HIT-like"/>
    <property type="match status" value="1"/>
</dbReference>
<evidence type="ECO:0000259" key="2">
    <source>
        <dbReference type="PROSITE" id="PS51084"/>
    </source>
</evidence>
<sequence>MTQIDQLPYNIKLKFLDEMSLVGMAVREAFKADQMNYELLGNGDAHLHWHLFARHAGDLVPPGPVWWLDRSIMFAEDNDPNSIELTQLKDDLNQSLTDLGF</sequence>
<reference evidence="3 4" key="1">
    <citation type="journal article" date="2023" name="Microbiol. Spectr.">
        <title>Symbiosis of Carpenter Bees with Uncharacterized Lactic Acid Bacteria Showing NAD Auxotrophy.</title>
        <authorList>
            <person name="Kawasaki S."/>
            <person name="Ozawa K."/>
            <person name="Mori T."/>
            <person name="Yamamoto A."/>
            <person name="Ito M."/>
            <person name="Ohkuma M."/>
            <person name="Sakamoto M."/>
            <person name="Matsutani M."/>
        </authorList>
    </citation>
    <scope>NUCLEOTIDE SEQUENCE [LARGE SCALE GENOMIC DNA]</scope>
    <source>
        <strain evidence="3 4">XA3</strain>
    </source>
</reference>
<dbReference type="Proteomes" id="UP001321861">
    <property type="component" value="Chromosome"/>
</dbReference>
<dbReference type="InterPro" id="IPR036265">
    <property type="entry name" value="HIT-like_sf"/>
</dbReference>
<name>A0AAU9DV45_9LACO</name>
<dbReference type="GO" id="GO:0003824">
    <property type="term" value="F:catalytic activity"/>
    <property type="evidence" value="ECO:0007669"/>
    <property type="project" value="InterPro"/>
</dbReference>
<organism evidence="3 4">
    <name type="scientific">Xylocopilactobacillus apicola</name>
    <dbReference type="NCBI Taxonomy" id="2932184"/>
    <lineage>
        <taxon>Bacteria</taxon>
        <taxon>Bacillati</taxon>
        <taxon>Bacillota</taxon>
        <taxon>Bacilli</taxon>
        <taxon>Lactobacillales</taxon>
        <taxon>Lactobacillaceae</taxon>
        <taxon>Xylocopilactobacillus</taxon>
    </lineage>
</organism>
<gene>
    <name evidence="3" type="ORF">XA3_18040</name>
</gene>
<accession>A0AAU9DV45</accession>
<feature type="domain" description="HIT" evidence="2">
    <location>
        <begin position="1"/>
        <end position="61"/>
    </location>
</feature>
<keyword evidence="4" id="KW-1185">Reference proteome</keyword>
<evidence type="ECO:0000313" key="4">
    <source>
        <dbReference type="Proteomes" id="UP001321861"/>
    </source>
</evidence>
<protein>
    <recommendedName>
        <fullName evidence="2">HIT domain-containing protein</fullName>
    </recommendedName>
</protein>
<dbReference type="Gene3D" id="3.30.428.10">
    <property type="entry name" value="HIT-like"/>
    <property type="match status" value="1"/>
</dbReference>
<dbReference type="KEGG" id="xap:XA3_18040"/>
<evidence type="ECO:0000313" key="3">
    <source>
        <dbReference type="EMBL" id="BDR59363.1"/>
    </source>
</evidence>
<dbReference type="PROSITE" id="PS51084">
    <property type="entry name" value="HIT_2"/>
    <property type="match status" value="1"/>
</dbReference>
<dbReference type="EMBL" id="AP026802">
    <property type="protein sequence ID" value="BDR59363.1"/>
    <property type="molecule type" value="Genomic_DNA"/>
</dbReference>
<evidence type="ECO:0000256" key="1">
    <source>
        <dbReference type="PROSITE-ProRule" id="PRU00464"/>
    </source>
</evidence>
<dbReference type="InterPro" id="IPR011146">
    <property type="entry name" value="HIT-like"/>
</dbReference>
<dbReference type="AlphaFoldDB" id="A0AAU9DV45"/>
<feature type="short sequence motif" description="Histidine triad motif" evidence="1">
    <location>
        <begin position="46"/>
        <end position="50"/>
    </location>
</feature>
<proteinExistence type="predicted"/>